<reference evidence="4" key="1">
    <citation type="submission" date="2016-10" db="EMBL/GenBank/DDBJ databases">
        <authorList>
            <person name="Varghese N."/>
            <person name="Submissions S."/>
        </authorList>
    </citation>
    <scope>NUCLEOTIDE SEQUENCE [LARGE SCALE GENOMIC DNA]</scope>
    <source>
        <strain evidence="4">DSM 20632</strain>
    </source>
</reference>
<dbReference type="Proteomes" id="UP000199350">
    <property type="component" value="Chromosome I"/>
</dbReference>
<organism evidence="3 4">
    <name type="scientific">Corynebacterium mycetoides</name>
    <dbReference type="NCBI Taxonomy" id="38302"/>
    <lineage>
        <taxon>Bacteria</taxon>
        <taxon>Bacillati</taxon>
        <taxon>Actinomycetota</taxon>
        <taxon>Actinomycetes</taxon>
        <taxon>Mycobacteriales</taxon>
        <taxon>Corynebacteriaceae</taxon>
        <taxon>Corynebacterium</taxon>
    </lineage>
</organism>
<gene>
    <name evidence="3" type="ORF">SAMN04488535_0238</name>
</gene>
<dbReference type="InterPro" id="IPR025508">
    <property type="entry name" value="DUF4395"/>
</dbReference>
<protein>
    <recommendedName>
        <fullName evidence="2">DUF4395 domain-containing protein</fullName>
    </recommendedName>
</protein>
<name>A0A1G9LPP1_9CORY</name>
<evidence type="ECO:0000256" key="1">
    <source>
        <dbReference type="SAM" id="Phobius"/>
    </source>
</evidence>
<dbReference type="STRING" id="38302.SAMN04488535_0238"/>
<evidence type="ECO:0000259" key="2">
    <source>
        <dbReference type="Pfam" id="PF14340"/>
    </source>
</evidence>
<feature type="transmembrane region" description="Helical" evidence="1">
    <location>
        <begin position="91"/>
        <end position="113"/>
    </location>
</feature>
<dbReference type="EMBL" id="LT629700">
    <property type="protein sequence ID" value="SDL63455.1"/>
    <property type="molecule type" value="Genomic_DNA"/>
</dbReference>
<keyword evidence="1" id="KW-0472">Membrane</keyword>
<keyword evidence="4" id="KW-1185">Reference proteome</keyword>
<keyword evidence="1" id="KW-0812">Transmembrane</keyword>
<evidence type="ECO:0000313" key="4">
    <source>
        <dbReference type="Proteomes" id="UP000199350"/>
    </source>
</evidence>
<dbReference type="RefSeq" id="WP_092147669.1">
    <property type="nucleotide sequence ID" value="NZ_LT629700.1"/>
</dbReference>
<feature type="domain" description="DUF4395" evidence="2">
    <location>
        <begin position="10"/>
        <end position="145"/>
    </location>
</feature>
<dbReference type="OrthoDB" id="345402at2"/>
<feature type="transmembrane region" description="Helical" evidence="1">
    <location>
        <begin position="20"/>
        <end position="53"/>
    </location>
</feature>
<keyword evidence="1" id="KW-1133">Transmembrane helix</keyword>
<dbReference type="Pfam" id="PF14340">
    <property type="entry name" value="DUF4395"/>
    <property type="match status" value="1"/>
</dbReference>
<proteinExistence type="predicted"/>
<feature type="transmembrane region" description="Helical" evidence="1">
    <location>
        <begin position="119"/>
        <end position="141"/>
    </location>
</feature>
<dbReference type="AlphaFoldDB" id="A0A1G9LPP1"/>
<evidence type="ECO:0000313" key="3">
    <source>
        <dbReference type="EMBL" id="SDL63455.1"/>
    </source>
</evidence>
<sequence>MPFGEFPERVNEYASRTTAALVVALALTTIVAWLVAPALVALALNALLFAGFALRLYAGPKYSLFGQLSVRYLAGAAFGDPHIVSGAPKQFAQGIGVAFSLVALMFAATGHTVAGQVTLLMLVAAASAEAFLGFCAGCWIYRHGQKAGIISPDACETCAI</sequence>
<accession>A0A1G9LPP1</accession>